<keyword evidence="3" id="KW-0119">Carbohydrate metabolism</keyword>
<dbReference type="Proteomes" id="UP000726136">
    <property type="component" value="Unassembled WGS sequence"/>
</dbReference>
<gene>
    <name evidence="5" type="ORF">EAY46_21735</name>
</gene>
<comment type="caution">
    <text evidence="5">The sequence shown here is derived from an EMBL/GenBank/DDBJ whole genome shotgun (WGS) entry which is preliminary data.</text>
</comment>
<dbReference type="PANTHER" id="PTHR38464:SF1">
    <property type="entry name" value="L-ARABINOSE ISOMERASE"/>
    <property type="match status" value="1"/>
</dbReference>
<protein>
    <submittedName>
        <fullName evidence="5">L-arabinose isomerase</fullName>
    </submittedName>
</protein>
<dbReference type="InterPro" id="IPR024664">
    <property type="entry name" value="Ara_Isoase_C"/>
</dbReference>
<evidence type="ECO:0000256" key="3">
    <source>
        <dbReference type="ARBA" id="ARBA00023277"/>
    </source>
</evidence>
<dbReference type="SUPFAM" id="SSF50443">
    <property type="entry name" value="FucI/AraA C-terminal domain-like"/>
    <property type="match status" value="1"/>
</dbReference>
<evidence type="ECO:0000313" key="5">
    <source>
        <dbReference type="EMBL" id="MBF4375625.1"/>
    </source>
</evidence>
<evidence type="ECO:0000259" key="4">
    <source>
        <dbReference type="Pfam" id="PF11762"/>
    </source>
</evidence>
<organism evidence="5 6">
    <name type="scientific">Vibrio anguillarum</name>
    <name type="common">Listonella anguillarum</name>
    <dbReference type="NCBI Taxonomy" id="55601"/>
    <lineage>
        <taxon>Bacteria</taxon>
        <taxon>Pseudomonadati</taxon>
        <taxon>Pseudomonadota</taxon>
        <taxon>Gammaproteobacteria</taxon>
        <taxon>Vibrionales</taxon>
        <taxon>Vibrionaceae</taxon>
        <taxon>Vibrio</taxon>
    </lineage>
</organism>
<evidence type="ECO:0000313" key="6">
    <source>
        <dbReference type="Proteomes" id="UP000726136"/>
    </source>
</evidence>
<reference evidence="5 6" key="1">
    <citation type="journal article" date="2021" name="PeerJ">
        <title>Analysis of 44 Vibrio anguillarum genomes reveals high genetic diversity.</title>
        <authorList>
            <person name="Hansen M.J."/>
            <person name="Dalsgaard I."/>
        </authorList>
    </citation>
    <scope>NUCLEOTIDE SEQUENCE [LARGE SCALE GENOMIC DNA]</scope>
    <source>
        <strain evidence="5 6">040915-1/1B</strain>
    </source>
</reference>
<proteinExistence type="predicted"/>
<evidence type="ECO:0000256" key="1">
    <source>
        <dbReference type="ARBA" id="ARBA00022935"/>
    </source>
</evidence>
<name>A0ABR9ZD11_VIBAN</name>
<accession>A0ABR9ZD11</accession>
<feature type="non-terminal residue" evidence="5">
    <location>
        <position position="1"/>
    </location>
</feature>
<dbReference type="InterPro" id="IPR003762">
    <property type="entry name" value="Lara_isomerase"/>
</dbReference>
<feature type="domain" description="L-arabinose isomerase C-terminal" evidence="4">
    <location>
        <begin position="1"/>
        <end position="100"/>
    </location>
</feature>
<keyword evidence="2 5" id="KW-0413">Isomerase</keyword>
<keyword evidence="1" id="KW-0054">Arabinose catabolism</keyword>
<dbReference type="Pfam" id="PF11762">
    <property type="entry name" value="Arabinose_Iso_C"/>
    <property type="match status" value="1"/>
</dbReference>
<dbReference type="PANTHER" id="PTHR38464">
    <property type="entry name" value="L-ARABINOSE ISOMERASE"/>
    <property type="match status" value="1"/>
</dbReference>
<evidence type="ECO:0000256" key="2">
    <source>
        <dbReference type="ARBA" id="ARBA00023235"/>
    </source>
</evidence>
<keyword evidence="6" id="KW-1185">Reference proteome</keyword>
<sequence length="130" mass="14034">IGCKCDIARMMFSGKAGPAVNVSLIDLGNRFRMIVNTVDTQAPPQSLPKLPVAHALWTPQPNLETAAAAWIHAGGAHHTVYSQAVSVEMLADYAEMAGIEMVLIDNQTSLYPFKSALKTNSVYYRLSSGI</sequence>
<dbReference type="InterPro" id="IPR004216">
    <property type="entry name" value="Fuc/Ara_isomerase_C"/>
</dbReference>
<dbReference type="EMBL" id="RDPI01000241">
    <property type="protein sequence ID" value="MBF4375625.1"/>
    <property type="molecule type" value="Genomic_DNA"/>
</dbReference>
<dbReference type="GO" id="GO:0016853">
    <property type="term" value="F:isomerase activity"/>
    <property type="evidence" value="ECO:0007669"/>
    <property type="project" value="UniProtKB-KW"/>
</dbReference>